<protein>
    <submittedName>
        <fullName evidence="1">Uncharacterized protein</fullName>
    </submittedName>
</protein>
<accession>A0A1Q6F9T6</accession>
<evidence type="ECO:0000313" key="2">
    <source>
        <dbReference type="Proteomes" id="UP000187417"/>
    </source>
</evidence>
<organism evidence="1 2">
    <name type="scientific">Alistipes putredinis</name>
    <dbReference type="NCBI Taxonomy" id="28117"/>
    <lineage>
        <taxon>Bacteria</taxon>
        <taxon>Pseudomonadati</taxon>
        <taxon>Bacteroidota</taxon>
        <taxon>Bacteroidia</taxon>
        <taxon>Bacteroidales</taxon>
        <taxon>Rikenellaceae</taxon>
        <taxon>Alistipes</taxon>
    </lineage>
</organism>
<reference evidence="1 2" key="1">
    <citation type="journal article" date="2016" name="Nat. Biotechnol.">
        <title>Measurement of bacterial replication rates in microbial communities.</title>
        <authorList>
            <person name="Brown C.T."/>
            <person name="Olm M.R."/>
            <person name="Thomas B.C."/>
            <person name="Banfield J.F."/>
        </authorList>
    </citation>
    <scope>NUCLEOTIDE SEQUENCE [LARGE SCALE GENOMIC DNA]</scope>
    <source>
        <strain evidence="1">CAG:67_53_122</strain>
    </source>
</reference>
<dbReference type="AlphaFoldDB" id="A0A1Q6F9T6"/>
<gene>
    <name evidence="1" type="ORF">BHV66_03340</name>
</gene>
<comment type="caution">
    <text evidence="1">The sequence shown here is derived from an EMBL/GenBank/DDBJ whole genome shotgun (WGS) entry which is preliminary data.</text>
</comment>
<sequence length="67" mass="7610">MQALRPFLSFVAIKIESIFVKNKKNLSKINKILPPPDRSVERGILCGNIIGKTRCDEVQNQMRLLEG</sequence>
<dbReference type="Proteomes" id="UP000187417">
    <property type="component" value="Unassembled WGS sequence"/>
</dbReference>
<dbReference type="EMBL" id="MNQH01000004">
    <property type="protein sequence ID" value="OKY95617.1"/>
    <property type="molecule type" value="Genomic_DNA"/>
</dbReference>
<proteinExistence type="predicted"/>
<evidence type="ECO:0000313" key="1">
    <source>
        <dbReference type="EMBL" id="OKY95617.1"/>
    </source>
</evidence>
<dbReference type="STRING" id="28117.BHV66_03340"/>
<name>A0A1Q6F9T6_9BACT</name>